<evidence type="ECO:0008006" key="3">
    <source>
        <dbReference type="Google" id="ProtNLM"/>
    </source>
</evidence>
<comment type="caution">
    <text evidence="2">The sequence shown here is derived from an EMBL/GenBank/DDBJ whole genome shotgun (WGS) entry which is preliminary data.</text>
</comment>
<keyword evidence="1" id="KW-0233">DNA recombination</keyword>
<dbReference type="GO" id="GO:0003677">
    <property type="term" value="F:DNA binding"/>
    <property type="evidence" value="ECO:0007669"/>
    <property type="project" value="InterPro"/>
</dbReference>
<reference evidence="2" key="1">
    <citation type="journal article" date="2014" name="Front. Microbiol.">
        <title>High frequency of phylogenetically diverse reductive dehalogenase-homologous genes in deep subseafloor sedimentary metagenomes.</title>
        <authorList>
            <person name="Kawai M."/>
            <person name="Futagami T."/>
            <person name="Toyoda A."/>
            <person name="Takaki Y."/>
            <person name="Nishi S."/>
            <person name="Hori S."/>
            <person name="Arai W."/>
            <person name="Tsubouchi T."/>
            <person name="Morono Y."/>
            <person name="Uchiyama I."/>
            <person name="Ito T."/>
            <person name="Fujiyama A."/>
            <person name="Inagaki F."/>
            <person name="Takami H."/>
        </authorList>
    </citation>
    <scope>NUCLEOTIDE SEQUENCE</scope>
    <source>
        <strain evidence="2">Expedition CK06-06</strain>
    </source>
</reference>
<protein>
    <recommendedName>
        <fullName evidence="3">Tyr recombinase domain-containing protein</fullName>
    </recommendedName>
</protein>
<organism evidence="2">
    <name type="scientific">marine sediment metagenome</name>
    <dbReference type="NCBI Taxonomy" id="412755"/>
    <lineage>
        <taxon>unclassified sequences</taxon>
        <taxon>metagenomes</taxon>
        <taxon>ecological metagenomes</taxon>
    </lineage>
</organism>
<name>X0YZK7_9ZZZZ</name>
<dbReference type="InterPro" id="IPR013762">
    <property type="entry name" value="Integrase-like_cat_sf"/>
</dbReference>
<accession>X0YZK7</accession>
<dbReference type="EMBL" id="BART01007024">
    <property type="protein sequence ID" value="GAG53693.1"/>
    <property type="molecule type" value="Genomic_DNA"/>
</dbReference>
<dbReference type="Gene3D" id="1.10.443.10">
    <property type="entry name" value="Intergrase catalytic core"/>
    <property type="match status" value="1"/>
</dbReference>
<evidence type="ECO:0000313" key="2">
    <source>
        <dbReference type="EMBL" id="GAG53693.1"/>
    </source>
</evidence>
<dbReference type="GO" id="GO:0006310">
    <property type="term" value="P:DNA recombination"/>
    <property type="evidence" value="ECO:0007669"/>
    <property type="project" value="UniProtKB-KW"/>
</dbReference>
<dbReference type="SUPFAM" id="SSF56349">
    <property type="entry name" value="DNA breaking-rejoining enzymes"/>
    <property type="match status" value="1"/>
</dbReference>
<dbReference type="InterPro" id="IPR011010">
    <property type="entry name" value="DNA_brk_join_enz"/>
</dbReference>
<proteinExistence type="predicted"/>
<dbReference type="AlphaFoldDB" id="X0YZK7"/>
<dbReference type="GO" id="GO:0015074">
    <property type="term" value="P:DNA integration"/>
    <property type="evidence" value="ECO:0007669"/>
    <property type="project" value="InterPro"/>
</dbReference>
<sequence length="331" mass="37510">RRELKVKIKIRGADDTPTLRDERIPAKNELLRVLLSGDRKARAAAALVAFAGLRLETLGDYGGTDGLRAGDLPEMRLAGRKVEFDRVPALVVVREELSKGGHRYFTFLAEEGCGYVREYLEDRIRRGEKLTPDSPIITPKLRMKPFVRTINIGDAIRKAVRKAGFGWRPYVLRSYFDTQLMLAESKGLVLRDYRQFWMGHKGDIEARYTTNKHRLPGEVVEDMRAAYQRSQEYLQTAAPETPSGEKIMEGFKKQLLLVAGFKPDEVEKMDVLGMGDEEFQAKIRQKLLSTMENNGARQKIVPIDEIEKHIAKGWEFVAALPNGKAIIKLPA</sequence>
<gene>
    <name evidence="2" type="ORF">S01H4_16033</name>
</gene>
<feature type="non-terminal residue" evidence="2">
    <location>
        <position position="1"/>
    </location>
</feature>
<evidence type="ECO:0000256" key="1">
    <source>
        <dbReference type="ARBA" id="ARBA00023172"/>
    </source>
</evidence>